<organism evidence="1 2">
    <name type="scientific">Irpex rosettiformis</name>
    <dbReference type="NCBI Taxonomy" id="378272"/>
    <lineage>
        <taxon>Eukaryota</taxon>
        <taxon>Fungi</taxon>
        <taxon>Dikarya</taxon>
        <taxon>Basidiomycota</taxon>
        <taxon>Agaricomycotina</taxon>
        <taxon>Agaricomycetes</taxon>
        <taxon>Polyporales</taxon>
        <taxon>Irpicaceae</taxon>
        <taxon>Irpex</taxon>
    </lineage>
</organism>
<dbReference type="Proteomes" id="UP001055072">
    <property type="component" value="Unassembled WGS sequence"/>
</dbReference>
<comment type="caution">
    <text evidence="1">The sequence shown here is derived from an EMBL/GenBank/DDBJ whole genome shotgun (WGS) entry which is preliminary data.</text>
</comment>
<dbReference type="EMBL" id="MU274915">
    <property type="protein sequence ID" value="KAI0088007.1"/>
    <property type="molecule type" value="Genomic_DNA"/>
</dbReference>
<accession>A0ACB8U0X8</accession>
<evidence type="ECO:0000313" key="1">
    <source>
        <dbReference type="EMBL" id="KAI0088007.1"/>
    </source>
</evidence>
<reference evidence="1" key="1">
    <citation type="journal article" date="2021" name="Environ. Microbiol.">
        <title>Gene family expansions and transcriptome signatures uncover fungal adaptations to wood decay.</title>
        <authorList>
            <person name="Hage H."/>
            <person name="Miyauchi S."/>
            <person name="Viragh M."/>
            <person name="Drula E."/>
            <person name="Min B."/>
            <person name="Chaduli D."/>
            <person name="Navarro D."/>
            <person name="Favel A."/>
            <person name="Norest M."/>
            <person name="Lesage-Meessen L."/>
            <person name="Balint B."/>
            <person name="Merenyi Z."/>
            <person name="de Eugenio L."/>
            <person name="Morin E."/>
            <person name="Martinez A.T."/>
            <person name="Baldrian P."/>
            <person name="Stursova M."/>
            <person name="Martinez M.J."/>
            <person name="Novotny C."/>
            <person name="Magnuson J.K."/>
            <person name="Spatafora J.W."/>
            <person name="Maurice S."/>
            <person name="Pangilinan J."/>
            <person name="Andreopoulos W."/>
            <person name="LaButti K."/>
            <person name="Hundley H."/>
            <person name="Na H."/>
            <person name="Kuo A."/>
            <person name="Barry K."/>
            <person name="Lipzen A."/>
            <person name="Henrissat B."/>
            <person name="Riley R."/>
            <person name="Ahrendt S."/>
            <person name="Nagy L.G."/>
            <person name="Grigoriev I.V."/>
            <person name="Martin F."/>
            <person name="Rosso M.N."/>
        </authorList>
    </citation>
    <scope>NUCLEOTIDE SEQUENCE</scope>
    <source>
        <strain evidence="1">CBS 384.51</strain>
    </source>
</reference>
<protein>
    <submittedName>
        <fullName evidence="1">Uncharacterized protein</fullName>
    </submittedName>
</protein>
<proteinExistence type="predicted"/>
<sequence length="105" mass="11716">MFRVSTPSVILFILSIILLVLSDFSASSAISTAQLTQKDTAKTAIKPPSSPTRDKDTPLDDTTFNWSNFKVRTAHSIGAGCLYSMRMWRSRRAASLVHSQYNMPY</sequence>
<evidence type="ECO:0000313" key="2">
    <source>
        <dbReference type="Proteomes" id="UP001055072"/>
    </source>
</evidence>
<name>A0ACB8U0X8_9APHY</name>
<gene>
    <name evidence="1" type="ORF">BDY19DRAFT_951497</name>
</gene>
<keyword evidence="2" id="KW-1185">Reference proteome</keyword>